<evidence type="ECO:0000313" key="9">
    <source>
        <dbReference type="EMBL" id="SDP74209.1"/>
    </source>
</evidence>
<dbReference type="RefSeq" id="WP_176761324.1">
    <property type="nucleotide sequence ID" value="NZ_FNJI01000042.1"/>
</dbReference>
<evidence type="ECO:0000256" key="7">
    <source>
        <dbReference type="SAM" id="Phobius"/>
    </source>
</evidence>
<keyword evidence="4" id="KW-0411">Iron-sulfur</keyword>
<dbReference type="PANTHER" id="PTHR10134">
    <property type="entry name" value="CYTOCHROME B-C1 COMPLEX SUBUNIT RIESKE, MITOCHONDRIAL"/>
    <property type="match status" value="1"/>
</dbReference>
<reference evidence="9 10" key="1">
    <citation type="submission" date="2016-10" db="EMBL/GenBank/DDBJ databases">
        <authorList>
            <person name="de Groot N.N."/>
        </authorList>
    </citation>
    <scope>NUCLEOTIDE SEQUENCE [LARGE SCALE GENOMIC DNA]</scope>
    <source>
        <strain evidence="9 10">DSM 12130</strain>
    </source>
</reference>
<keyword evidence="1" id="KW-0001">2Fe-2S</keyword>
<dbReference type="Gene3D" id="2.102.10.10">
    <property type="entry name" value="Rieske [2Fe-2S] iron-sulphur domain"/>
    <property type="match status" value="1"/>
</dbReference>
<dbReference type="STRING" id="91360.SAMN05660330_03904"/>
<dbReference type="PRINTS" id="PR00162">
    <property type="entry name" value="RIESKE"/>
</dbReference>
<gene>
    <name evidence="9" type="ORF">SAMN05660330_03904</name>
</gene>
<dbReference type="InterPro" id="IPR014349">
    <property type="entry name" value="Rieske_Fe-S_prot"/>
</dbReference>
<evidence type="ECO:0000259" key="8">
    <source>
        <dbReference type="PROSITE" id="PS51296"/>
    </source>
</evidence>
<organism evidence="9 10">
    <name type="scientific">Desulforhopalus singaporensis</name>
    <dbReference type="NCBI Taxonomy" id="91360"/>
    <lineage>
        <taxon>Bacteria</taxon>
        <taxon>Pseudomonadati</taxon>
        <taxon>Thermodesulfobacteriota</taxon>
        <taxon>Desulfobulbia</taxon>
        <taxon>Desulfobulbales</taxon>
        <taxon>Desulfocapsaceae</taxon>
        <taxon>Desulforhopalus</taxon>
    </lineage>
</organism>
<protein>
    <submittedName>
        <fullName evidence="9">Cytochrome b6-f complex iron-sulfur subunit</fullName>
    </submittedName>
</protein>
<dbReference type="PROSITE" id="PS51296">
    <property type="entry name" value="RIESKE"/>
    <property type="match status" value="1"/>
</dbReference>
<proteinExistence type="predicted"/>
<name>A0A1H0V6P1_9BACT</name>
<evidence type="ECO:0000256" key="5">
    <source>
        <dbReference type="ARBA" id="ARBA00023157"/>
    </source>
</evidence>
<keyword evidence="7" id="KW-0812">Transmembrane</keyword>
<accession>A0A1H0V6P1</accession>
<dbReference type="InterPro" id="IPR005805">
    <property type="entry name" value="Rieske_Fe-S_prot_C"/>
</dbReference>
<dbReference type="GO" id="GO:0051537">
    <property type="term" value="F:2 iron, 2 sulfur cluster binding"/>
    <property type="evidence" value="ECO:0007669"/>
    <property type="project" value="UniProtKB-KW"/>
</dbReference>
<keyword evidence="7" id="KW-0472">Membrane</keyword>
<keyword evidence="5" id="KW-1015">Disulfide bond</keyword>
<feature type="domain" description="Rieske" evidence="8">
    <location>
        <begin position="68"/>
        <end position="160"/>
    </location>
</feature>
<evidence type="ECO:0000256" key="6">
    <source>
        <dbReference type="ARBA" id="ARBA00034078"/>
    </source>
</evidence>
<evidence type="ECO:0000313" key="10">
    <source>
        <dbReference type="Proteomes" id="UP000199073"/>
    </source>
</evidence>
<evidence type="ECO:0000256" key="2">
    <source>
        <dbReference type="ARBA" id="ARBA00022723"/>
    </source>
</evidence>
<keyword evidence="2" id="KW-0479">Metal-binding</keyword>
<evidence type="ECO:0000256" key="1">
    <source>
        <dbReference type="ARBA" id="ARBA00022714"/>
    </source>
</evidence>
<keyword evidence="3" id="KW-0408">Iron</keyword>
<comment type="cofactor">
    <cofactor evidence="6">
        <name>[2Fe-2S] cluster</name>
        <dbReference type="ChEBI" id="CHEBI:190135"/>
    </cofactor>
</comment>
<sequence>MTKENKTEADVVRQDNEQVKPAFPRRSLIKKIWALIGLLAGIELAWIGTTILASRQKRGDKQTDAGYIDVAKVETFQPGTVTAVARGGFYVSRLEDGSFLALTSTCTHLGCALPWDNKERKFICPCHGSTFDCRGDVLSSPATSALSLHPLRLENGVVRVDISRRIRRSAYNESQAVRI</sequence>
<dbReference type="GO" id="GO:0016020">
    <property type="term" value="C:membrane"/>
    <property type="evidence" value="ECO:0007669"/>
    <property type="project" value="InterPro"/>
</dbReference>
<dbReference type="Proteomes" id="UP000199073">
    <property type="component" value="Unassembled WGS sequence"/>
</dbReference>
<dbReference type="AlphaFoldDB" id="A0A1H0V6P1"/>
<dbReference type="GO" id="GO:0046872">
    <property type="term" value="F:metal ion binding"/>
    <property type="evidence" value="ECO:0007669"/>
    <property type="project" value="UniProtKB-KW"/>
</dbReference>
<dbReference type="Pfam" id="PF00355">
    <property type="entry name" value="Rieske"/>
    <property type="match status" value="1"/>
</dbReference>
<keyword evidence="10" id="KW-1185">Reference proteome</keyword>
<dbReference type="InterPro" id="IPR017941">
    <property type="entry name" value="Rieske_2Fe-2S"/>
</dbReference>
<dbReference type="SUPFAM" id="SSF50022">
    <property type="entry name" value="ISP domain"/>
    <property type="match status" value="1"/>
</dbReference>
<dbReference type="EMBL" id="FNJI01000042">
    <property type="protein sequence ID" value="SDP74209.1"/>
    <property type="molecule type" value="Genomic_DNA"/>
</dbReference>
<evidence type="ECO:0000256" key="3">
    <source>
        <dbReference type="ARBA" id="ARBA00023004"/>
    </source>
</evidence>
<evidence type="ECO:0000256" key="4">
    <source>
        <dbReference type="ARBA" id="ARBA00023014"/>
    </source>
</evidence>
<keyword evidence="7" id="KW-1133">Transmembrane helix</keyword>
<feature type="transmembrane region" description="Helical" evidence="7">
    <location>
        <begin position="32"/>
        <end position="53"/>
    </location>
</feature>
<dbReference type="InterPro" id="IPR036922">
    <property type="entry name" value="Rieske_2Fe-2S_sf"/>
</dbReference>